<dbReference type="Gene3D" id="1.10.3710.10">
    <property type="entry name" value="DNA polymerase III clamp loader subunits, C-terminal domain"/>
    <property type="match status" value="1"/>
</dbReference>
<dbReference type="Gene3D" id="3.40.50.300">
    <property type="entry name" value="P-loop containing nucleotide triphosphate hydrolases"/>
    <property type="match status" value="1"/>
</dbReference>
<dbReference type="SMART" id="SM00382">
    <property type="entry name" value="AAA"/>
    <property type="match status" value="1"/>
</dbReference>
<dbReference type="AlphaFoldDB" id="A0A6J4S391"/>
<dbReference type="Gene3D" id="1.20.272.10">
    <property type="match status" value="1"/>
</dbReference>
<dbReference type="Pfam" id="PF12002">
    <property type="entry name" value="MgsA_C"/>
    <property type="match status" value="1"/>
</dbReference>
<feature type="domain" description="AAA+ ATPase" evidence="5">
    <location>
        <begin position="57"/>
        <end position="174"/>
    </location>
</feature>
<dbReference type="GO" id="GO:0000731">
    <property type="term" value="P:DNA synthesis involved in DNA repair"/>
    <property type="evidence" value="ECO:0007669"/>
    <property type="project" value="TreeGrafter"/>
</dbReference>
<sequence length="464" mass="49321">MEQLFETESGAGARTPVPAGDRPLAVRMRPVSLGEVVGQEHVLGEGTALRRAIEEGRPHSMVLYGPPGAGKTTIARLLAANADAAFEEASAVEAGRAQVREVLGRAEERRRGGGRGTIFFLDEIHRFNKAQQDALLPAVEEGLVTLVGATTENPYFEVNSALLSRAQVYELRGLSDEHVRELLERALANPERGIPDPPAVEAEALDFLAARSGGDARSALAALELAAANATGRTGGDGAGGPEVTLADAEDALQRRAILYDKGGDQHYDTISAWIKATRGSDPDASLLYLATMLEGGEDPRFIARRMVILASEDVGNADPQALELAVATAHAVEHVGLPECAHNLAQAAVYLALAPKSNASYRALAAARTWVREHGAPAVPNHMRSAVHAGERRELGHGAGYDYAHDRPGALSTQQLMPDEAAGERFLALSDRGAERELSQRLADIRRVREGADAPPGHYDTPA</sequence>
<dbReference type="FunFam" id="3.40.50.300:FF:000345">
    <property type="entry name" value="AAA family ATPase"/>
    <property type="match status" value="1"/>
</dbReference>
<dbReference type="Pfam" id="PF16193">
    <property type="entry name" value="AAA_assoc_2"/>
    <property type="match status" value="1"/>
</dbReference>
<dbReference type="InterPro" id="IPR051314">
    <property type="entry name" value="AAA_ATPase_RarA/MGS1/WRNIP1"/>
</dbReference>
<dbReference type="FunFam" id="1.20.272.10:FF:000001">
    <property type="entry name" value="Putative AAA family ATPase"/>
    <property type="match status" value="1"/>
</dbReference>
<gene>
    <name evidence="6" type="ORF">AVDCRST_MAG17-639</name>
</gene>
<organism evidence="6">
    <name type="scientific">uncultured Solirubrobacterales bacterium</name>
    <dbReference type="NCBI Taxonomy" id="768556"/>
    <lineage>
        <taxon>Bacteria</taxon>
        <taxon>Bacillati</taxon>
        <taxon>Actinomycetota</taxon>
        <taxon>Thermoleophilia</taxon>
        <taxon>Solirubrobacterales</taxon>
        <taxon>environmental samples</taxon>
    </lineage>
</organism>
<evidence type="ECO:0000256" key="2">
    <source>
        <dbReference type="ARBA" id="ARBA00022741"/>
    </source>
</evidence>
<dbReference type="SUPFAM" id="SSF48019">
    <property type="entry name" value="post-AAA+ oligomerization domain-like"/>
    <property type="match status" value="1"/>
</dbReference>
<dbReference type="Gene3D" id="1.10.8.60">
    <property type="match status" value="1"/>
</dbReference>
<keyword evidence="2" id="KW-0547">Nucleotide-binding</keyword>
<feature type="region of interest" description="Disordered" evidence="4">
    <location>
        <begin position="1"/>
        <end position="22"/>
    </location>
</feature>
<dbReference type="GO" id="GO:0008047">
    <property type="term" value="F:enzyme activator activity"/>
    <property type="evidence" value="ECO:0007669"/>
    <property type="project" value="TreeGrafter"/>
</dbReference>
<dbReference type="InterPro" id="IPR027417">
    <property type="entry name" value="P-loop_NTPase"/>
</dbReference>
<proteinExistence type="inferred from homology"/>
<dbReference type="InterPro" id="IPR003593">
    <property type="entry name" value="AAA+_ATPase"/>
</dbReference>
<dbReference type="CDD" id="cd18139">
    <property type="entry name" value="HLD_clamp_RarA"/>
    <property type="match status" value="1"/>
</dbReference>
<dbReference type="PANTHER" id="PTHR13779">
    <property type="entry name" value="WERNER HELICASE-INTERACTING PROTEIN 1 FAMILY MEMBER"/>
    <property type="match status" value="1"/>
</dbReference>
<dbReference type="InterPro" id="IPR008921">
    <property type="entry name" value="DNA_pol3_clamp-load_cplx_C"/>
</dbReference>
<dbReference type="SUPFAM" id="SSF52540">
    <property type="entry name" value="P-loop containing nucleoside triphosphate hydrolases"/>
    <property type="match status" value="1"/>
</dbReference>
<evidence type="ECO:0000256" key="3">
    <source>
        <dbReference type="ARBA" id="ARBA00022840"/>
    </source>
</evidence>
<evidence type="ECO:0000256" key="1">
    <source>
        <dbReference type="ARBA" id="ARBA00008959"/>
    </source>
</evidence>
<keyword evidence="3" id="KW-0067">ATP-binding</keyword>
<name>A0A6J4S391_9ACTN</name>
<protein>
    <submittedName>
        <fullName evidence="6">Replication-associated recombination protein RarA</fullName>
    </submittedName>
</protein>
<dbReference type="GO" id="GO:0016887">
    <property type="term" value="F:ATP hydrolysis activity"/>
    <property type="evidence" value="ECO:0007669"/>
    <property type="project" value="InterPro"/>
</dbReference>
<dbReference type="EMBL" id="CADCVV010000047">
    <property type="protein sequence ID" value="CAA9488642.1"/>
    <property type="molecule type" value="Genomic_DNA"/>
</dbReference>
<evidence type="ECO:0000313" key="6">
    <source>
        <dbReference type="EMBL" id="CAA9488642.1"/>
    </source>
</evidence>
<dbReference type="InterPro" id="IPR032423">
    <property type="entry name" value="AAA_assoc_2"/>
</dbReference>
<dbReference type="GO" id="GO:0003677">
    <property type="term" value="F:DNA binding"/>
    <property type="evidence" value="ECO:0007669"/>
    <property type="project" value="InterPro"/>
</dbReference>
<dbReference type="InterPro" id="IPR003959">
    <property type="entry name" value="ATPase_AAA_core"/>
</dbReference>
<accession>A0A6J4S391</accession>
<dbReference type="CDD" id="cd00009">
    <property type="entry name" value="AAA"/>
    <property type="match status" value="1"/>
</dbReference>
<dbReference type="PANTHER" id="PTHR13779:SF7">
    <property type="entry name" value="ATPASE WRNIP1"/>
    <property type="match status" value="1"/>
</dbReference>
<dbReference type="GO" id="GO:0005524">
    <property type="term" value="F:ATP binding"/>
    <property type="evidence" value="ECO:0007669"/>
    <property type="project" value="UniProtKB-KW"/>
</dbReference>
<comment type="similarity">
    <text evidence="1">Belongs to the AAA ATPase family. RarA/MGS1/WRNIP1 subfamily.</text>
</comment>
<dbReference type="GO" id="GO:0017116">
    <property type="term" value="F:single-stranded DNA helicase activity"/>
    <property type="evidence" value="ECO:0007669"/>
    <property type="project" value="TreeGrafter"/>
</dbReference>
<evidence type="ECO:0000259" key="5">
    <source>
        <dbReference type="SMART" id="SM00382"/>
    </source>
</evidence>
<dbReference type="GO" id="GO:0006261">
    <property type="term" value="P:DNA-templated DNA replication"/>
    <property type="evidence" value="ECO:0007669"/>
    <property type="project" value="TreeGrafter"/>
</dbReference>
<dbReference type="Pfam" id="PF00004">
    <property type="entry name" value="AAA"/>
    <property type="match status" value="1"/>
</dbReference>
<reference evidence="6" key="1">
    <citation type="submission" date="2020-02" db="EMBL/GenBank/DDBJ databases">
        <authorList>
            <person name="Meier V. D."/>
        </authorList>
    </citation>
    <scope>NUCLEOTIDE SEQUENCE</scope>
    <source>
        <strain evidence="6">AVDCRST_MAG17</strain>
    </source>
</reference>
<evidence type="ECO:0000256" key="4">
    <source>
        <dbReference type="SAM" id="MobiDB-lite"/>
    </source>
</evidence>
<dbReference type="InterPro" id="IPR021886">
    <property type="entry name" value="MgsA_C"/>
</dbReference>